<dbReference type="Gene3D" id="3.40.50.720">
    <property type="entry name" value="NAD(P)-binding Rossmann-like Domain"/>
    <property type="match status" value="1"/>
</dbReference>
<dbReference type="InterPro" id="IPR050463">
    <property type="entry name" value="Gfo/Idh/MocA_oxidrdct_glycsds"/>
</dbReference>
<evidence type="ECO:0000313" key="3">
    <source>
        <dbReference type="EMBL" id="SVC00676.1"/>
    </source>
</evidence>
<name>A0A382IM43_9ZZZZ</name>
<evidence type="ECO:0000256" key="1">
    <source>
        <dbReference type="ARBA" id="ARBA00023002"/>
    </source>
</evidence>
<feature type="non-terminal residue" evidence="3">
    <location>
        <position position="212"/>
    </location>
</feature>
<reference evidence="3" key="1">
    <citation type="submission" date="2018-05" db="EMBL/GenBank/DDBJ databases">
        <authorList>
            <person name="Lanie J.A."/>
            <person name="Ng W.-L."/>
            <person name="Kazmierczak K.M."/>
            <person name="Andrzejewski T.M."/>
            <person name="Davidsen T.M."/>
            <person name="Wayne K.J."/>
            <person name="Tettelin H."/>
            <person name="Glass J.I."/>
            <person name="Rusch D."/>
            <person name="Podicherti R."/>
            <person name="Tsui H.-C.T."/>
            <person name="Winkler M.E."/>
        </authorList>
    </citation>
    <scope>NUCLEOTIDE SEQUENCE</scope>
</reference>
<keyword evidence="1" id="KW-0560">Oxidoreductase</keyword>
<dbReference type="SUPFAM" id="SSF51735">
    <property type="entry name" value="NAD(P)-binding Rossmann-fold domains"/>
    <property type="match status" value="1"/>
</dbReference>
<feature type="non-terminal residue" evidence="3">
    <location>
        <position position="1"/>
    </location>
</feature>
<accession>A0A382IM43</accession>
<evidence type="ECO:0000259" key="2">
    <source>
        <dbReference type="Pfam" id="PF01408"/>
    </source>
</evidence>
<organism evidence="3">
    <name type="scientific">marine metagenome</name>
    <dbReference type="NCBI Taxonomy" id="408172"/>
    <lineage>
        <taxon>unclassified sequences</taxon>
        <taxon>metagenomes</taxon>
        <taxon>ecological metagenomes</taxon>
    </lineage>
</organism>
<feature type="domain" description="Gfo/Idh/MocA-like oxidoreductase N-terminal" evidence="2">
    <location>
        <begin position="30"/>
        <end position="146"/>
    </location>
</feature>
<dbReference type="InterPro" id="IPR036291">
    <property type="entry name" value="NAD(P)-bd_dom_sf"/>
</dbReference>
<protein>
    <recommendedName>
        <fullName evidence="2">Gfo/Idh/MocA-like oxidoreductase N-terminal domain-containing protein</fullName>
    </recommendedName>
</protein>
<dbReference type="Pfam" id="PF01408">
    <property type="entry name" value="GFO_IDH_MocA"/>
    <property type="match status" value="1"/>
</dbReference>
<sequence>VTRTYRAALVGLTGIGASRPANPEGIPLFGAMPPSHAAAYHQHPHTELVGVCDLRPEALDKFGSDWSDIWPDAGTYTDFGEMLRQQSPDLVSIATSDHAHADLCVLAAESTAKAILCEKPIATTLADADRMIAACEHHGVLLSIEHTRRWDPIFLEARRILRGGELGPLRTIVVEMFSPRAMLFRNGTHLIDLMPFFVEGDARWLVADLEEG</sequence>
<dbReference type="AlphaFoldDB" id="A0A382IM43"/>
<dbReference type="InterPro" id="IPR000683">
    <property type="entry name" value="Gfo/Idh/MocA-like_OxRdtase_N"/>
</dbReference>
<proteinExistence type="predicted"/>
<dbReference type="GO" id="GO:0000166">
    <property type="term" value="F:nucleotide binding"/>
    <property type="evidence" value="ECO:0007669"/>
    <property type="project" value="InterPro"/>
</dbReference>
<dbReference type="PANTHER" id="PTHR43818:SF11">
    <property type="entry name" value="BCDNA.GH03377"/>
    <property type="match status" value="1"/>
</dbReference>
<dbReference type="GO" id="GO:0016491">
    <property type="term" value="F:oxidoreductase activity"/>
    <property type="evidence" value="ECO:0007669"/>
    <property type="project" value="UniProtKB-KW"/>
</dbReference>
<dbReference type="EMBL" id="UINC01068224">
    <property type="protein sequence ID" value="SVC00676.1"/>
    <property type="molecule type" value="Genomic_DNA"/>
</dbReference>
<dbReference type="PANTHER" id="PTHR43818">
    <property type="entry name" value="BCDNA.GH03377"/>
    <property type="match status" value="1"/>
</dbReference>
<gene>
    <name evidence="3" type="ORF">METZ01_LOCUS253530</name>
</gene>